<organism evidence="2 3">
    <name type="scientific">Agrocybe pediades</name>
    <dbReference type="NCBI Taxonomy" id="84607"/>
    <lineage>
        <taxon>Eukaryota</taxon>
        <taxon>Fungi</taxon>
        <taxon>Dikarya</taxon>
        <taxon>Basidiomycota</taxon>
        <taxon>Agaricomycotina</taxon>
        <taxon>Agaricomycetes</taxon>
        <taxon>Agaricomycetidae</taxon>
        <taxon>Agaricales</taxon>
        <taxon>Agaricineae</taxon>
        <taxon>Strophariaceae</taxon>
        <taxon>Agrocybe</taxon>
    </lineage>
</organism>
<gene>
    <name evidence="2" type="ORF">D9613_002208</name>
</gene>
<evidence type="ECO:0000259" key="1">
    <source>
        <dbReference type="Pfam" id="PF01370"/>
    </source>
</evidence>
<dbReference type="PANTHER" id="PTHR12126:SF11">
    <property type="entry name" value="NADH DEHYDROGENASE [UBIQUINONE] 1 ALPHA SUBCOMPLEX SUBUNIT 9, MITOCHONDRIAL"/>
    <property type="match status" value="1"/>
</dbReference>
<dbReference type="InterPro" id="IPR001509">
    <property type="entry name" value="Epimerase_deHydtase"/>
</dbReference>
<comment type="caution">
    <text evidence="2">The sequence shown here is derived from an EMBL/GenBank/DDBJ whole genome shotgun (WGS) entry which is preliminary data.</text>
</comment>
<dbReference type="InterPro" id="IPR036291">
    <property type="entry name" value="NAD(P)-bd_dom_sf"/>
</dbReference>
<dbReference type="EMBL" id="JAACJL010000001">
    <property type="protein sequence ID" value="KAF4623178.1"/>
    <property type="molecule type" value="Genomic_DNA"/>
</dbReference>
<name>A0A8H4R6B1_9AGAR</name>
<dbReference type="Pfam" id="PF01370">
    <property type="entry name" value="Epimerase"/>
    <property type="match status" value="1"/>
</dbReference>
<accession>A0A8H4R6B1</accession>
<keyword evidence="3" id="KW-1185">Reference proteome</keyword>
<dbReference type="PANTHER" id="PTHR12126">
    <property type="entry name" value="NADH-UBIQUINONE OXIDOREDUCTASE 39 KDA SUBUNIT-RELATED"/>
    <property type="match status" value="1"/>
</dbReference>
<dbReference type="GO" id="GO:0044877">
    <property type="term" value="F:protein-containing complex binding"/>
    <property type="evidence" value="ECO:0007669"/>
    <property type="project" value="TreeGrafter"/>
</dbReference>
<sequence>MPAIRKVVVCGAGFLGRHIAKAVISSPKSIGDSDVQVQVSSRRPRKVWESLVAEEKLSTHSLLPPVPIDITDPATLDPALQHAEIVISLVGIMHGSPQDFENVQLKGAENVARAAKTAGAKLIHFSAIGADPSSNIPYVRTKGLAEQSIFAISPDAIIIRPSLVFGPEDDFFNRFARLSKILPFLPVFGGGTSLFQPVYVGDIARLVSHLSCNVGRINTTSSCDFSGKVIEAGGPGVFSYKQLMQIILEATGRRRPIISLPFFMGMIQGAVLEKLPVNLFTVTRAQVAQLKDDNIVSCPMPPNHVSLEDALSRFSSAPLHAVREIVPTYIH</sequence>
<dbReference type="SUPFAM" id="SSF51735">
    <property type="entry name" value="NAD(P)-binding Rossmann-fold domains"/>
    <property type="match status" value="1"/>
</dbReference>
<protein>
    <recommendedName>
        <fullName evidence="1">NAD-dependent epimerase/dehydratase domain-containing protein</fullName>
    </recommendedName>
</protein>
<feature type="domain" description="NAD-dependent epimerase/dehydratase" evidence="1">
    <location>
        <begin position="8"/>
        <end position="210"/>
    </location>
</feature>
<reference evidence="2 3" key="1">
    <citation type="submission" date="2019-12" db="EMBL/GenBank/DDBJ databases">
        <authorList>
            <person name="Floudas D."/>
            <person name="Bentzer J."/>
            <person name="Ahren D."/>
            <person name="Johansson T."/>
            <person name="Persson P."/>
            <person name="Tunlid A."/>
        </authorList>
    </citation>
    <scope>NUCLEOTIDE SEQUENCE [LARGE SCALE GENOMIC DNA]</scope>
    <source>
        <strain evidence="2 3">CBS 102.39</strain>
    </source>
</reference>
<dbReference type="AlphaFoldDB" id="A0A8H4R6B1"/>
<evidence type="ECO:0000313" key="2">
    <source>
        <dbReference type="EMBL" id="KAF4623178.1"/>
    </source>
</evidence>
<evidence type="ECO:0000313" key="3">
    <source>
        <dbReference type="Proteomes" id="UP000521872"/>
    </source>
</evidence>
<proteinExistence type="predicted"/>
<dbReference type="CDD" id="cd05271">
    <property type="entry name" value="NDUFA9_like_SDR_a"/>
    <property type="match status" value="1"/>
</dbReference>
<dbReference type="InterPro" id="IPR051207">
    <property type="entry name" value="ComplexI_NDUFA9_subunit"/>
</dbReference>
<dbReference type="Proteomes" id="UP000521872">
    <property type="component" value="Unassembled WGS sequence"/>
</dbReference>
<dbReference type="Gene3D" id="3.40.50.720">
    <property type="entry name" value="NAD(P)-binding Rossmann-like Domain"/>
    <property type="match status" value="1"/>
</dbReference>